<dbReference type="Proteomes" id="UP000013827">
    <property type="component" value="Unassembled WGS sequence"/>
</dbReference>
<dbReference type="HOGENOM" id="CLU_1484651_0_0_1"/>
<dbReference type="GeneID" id="17274247"/>
<evidence type="ECO:0000313" key="2">
    <source>
        <dbReference type="EnsemblProtists" id="EOD28698"/>
    </source>
</evidence>
<feature type="region of interest" description="Disordered" evidence="1">
    <location>
        <begin position="21"/>
        <end position="50"/>
    </location>
</feature>
<reference evidence="2" key="2">
    <citation type="submission" date="2024-10" db="UniProtKB">
        <authorList>
            <consortium name="EnsemblProtists"/>
        </authorList>
    </citation>
    <scope>IDENTIFICATION</scope>
</reference>
<evidence type="ECO:0000256" key="1">
    <source>
        <dbReference type="SAM" id="MobiDB-lite"/>
    </source>
</evidence>
<feature type="compositionally biased region" description="Low complexity" evidence="1">
    <location>
        <begin position="106"/>
        <end position="122"/>
    </location>
</feature>
<feature type="compositionally biased region" description="Acidic residues" evidence="1">
    <location>
        <begin position="21"/>
        <end position="31"/>
    </location>
</feature>
<evidence type="ECO:0000313" key="3">
    <source>
        <dbReference type="Proteomes" id="UP000013827"/>
    </source>
</evidence>
<name>A0A0D3JYW3_EMIH1</name>
<dbReference type="PaxDb" id="2903-EOD28698"/>
<keyword evidence="3" id="KW-1185">Reference proteome</keyword>
<feature type="region of interest" description="Disordered" evidence="1">
    <location>
        <begin position="85"/>
        <end position="134"/>
    </location>
</feature>
<dbReference type="KEGG" id="ehx:EMIHUDRAFT_456936"/>
<proteinExistence type="predicted"/>
<sequence length="182" mass="19533">MLRSSSCPNLTFVDQVCTAEEAEQDGWDTSEETLSTPYEPPSPVPDGLADSLSTASVHASMNADVHTPYARRGTWPIQRTLPLALAETKTPSTTDARVGGFDFRESMSLSPSSSGRSSLSSSERCEVPSELQLTLSEPPIRRTVSFGEGSTFLVPDTHYSAPSWGRASSVSTIDYLLTAIGL</sequence>
<dbReference type="AlphaFoldDB" id="A0A0D3JYW3"/>
<organism evidence="2 3">
    <name type="scientific">Emiliania huxleyi (strain CCMP1516)</name>
    <dbReference type="NCBI Taxonomy" id="280463"/>
    <lineage>
        <taxon>Eukaryota</taxon>
        <taxon>Haptista</taxon>
        <taxon>Haptophyta</taxon>
        <taxon>Prymnesiophyceae</taxon>
        <taxon>Isochrysidales</taxon>
        <taxon>Noelaerhabdaceae</taxon>
        <taxon>Emiliania</taxon>
    </lineage>
</organism>
<dbReference type="RefSeq" id="XP_005781127.1">
    <property type="nucleotide sequence ID" value="XM_005781070.1"/>
</dbReference>
<accession>A0A0D3JYW3</accession>
<dbReference type="EnsemblProtists" id="EOD28698">
    <property type="protein sequence ID" value="EOD28698"/>
    <property type="gene ID" value="EMIHUDRAFT_456936"/>
</dbReference>
<reference evidence="3" key="1">
    <citation type="journal article" date="2013" name="Nature">
        <title>Pan genome of the phytoplankton Emiliania underpins its global distribution.</title>
        <authorList>
            <person name="Read B.A."/>
            <person name="Kegel J."/>
            <person name="Klute M.J."/>
            <person name="Kuo A."/>
            <person name="Lefebvre S.C."/>
            <person name="Maumus F."/>
            <person name="Mayer C."/>
            <person name="Miller J."/>
            <person name="Monier A."/>
            <person name="Salamov A."/>
            <person name="Young J."/>
            <person name="Aguilar M."/>
            <person name="Claverie J.M."/>
            <person name="Frickenhaus S."/>
            <person name="Gonzalez K."/>
            <person name="Herman E.K."/>
            <person name="Lin Y.C."/>
            <person name="Napier J."/>
            <person name="Ogata H."/>
            <person name="Sarno A.F."/>
            <person name="Shmutz J."/>
            <person name="Schroeder D."/>
            <person name="de Vargas C."/>
            <person name="Verret F."/>
            <person name="von Dassow P."/>
            <person name="Valentin K."/>
            <person name="Van de Peer Y."/>
            <person name="Wheeler G."/>
            <person name="Dacks J.B."/>
            <person name="Delwiche C.F."/>
            <person name="Dyhrman S.T."/>
            <person name="Glockner G."/>
            <person name="John U."/>
            <person name="Richards T."/>
            <person name="Worden A.Z."/>
            <person name="Zhang X."/>
            <person name="Grigoriev I.V."/>
            <person name="Allen A.E."/>
            <person name="Bidle K."/>
            <person name="Borodovsky M."/>
            <person name="Bowler C."/>
            <person name="Brownlee C."/>
            <person name="Cock J.M."/>
            <person name="Elias M."/>
            <person name="Gladyshev V.N."/>
            <person name="Groth M."/>
            <person name="Guda C."/>
            <person name="Hadaegh A."/>
            <person name="Iglesias-Rodriguez M.D."/>
            <person name="Jenkins J."/>
            <person name="Jones B.M."/>
            <person name="Lawson T."/>
            <person name="Leese F."/>
            <person name="Lindquist E."/>
            <person name="Lobanov A."/>
            <person name="Lomsadze A."/>
            <person name="Malik S.B."/>
            <person name="Marsh M.E."/>
            <person name="Mackinder L."/>
            <person name="Mock T."/>
            <person name="Mueller-Roeber B."/>
            <person name="Pagarete A."/>
            <person name="Parker M."/>
            <person name="Probert I."/>
            <person name="Quesneville H."/>
            <person name="Raines C."/>
            <person name="Rensing S.A."/>
            <person name="Riano-Pachon D.M."/>
            <person name="Richier S."/>
            <person name="Rokitta S."/>
            <person name="Shiraiwa Y."/>
            <person name="Soanes D.M."/>
            <person name="van der Giezen M."/>
            <person name="Wahlund T.M."/>
            <person name="Williams B."/>
            <person name="Wilson W."/>
            <person name="Wolfe G."/>
            <person name="Wurch L.L."/>
        </authorList>
    </citation>
    <scope>NUCLEOTIDE SEQUENCE</scope>
</reference>
<protein>
    <submittedName>
        <fullName evidence="2">Uncharacterized protein</fullName>
    </submittedName>
</protein>